<reference evidence="2" key="2">
    <citation type="submission" date="2020-12" db="EMBL/GenBank/DDBJ databases">
        <authorList>
            <person name="Kanost M."/>
        </authorList>
    </citation>
    <scope>NUCLEOTIDE SEQUENCE</scope>
</reference>
<comment type="caution">
    <text evidence="2">The sequence shown here is derived from an EMBL/GenBank/DDBJ whole genome shotgun (WGS) entry which is preliminary data.</text>
</comment>
<evidence type="ECO:0000313" key="2">
    <source>
        <dbReference type="EMBL" id="KAG6446498.1"/>
    </source>
</evidence>
<dbReference type="Proteomes" id="UP000791440">
    <property type="component" value="Unassembled WGS sequence"/>
</dbReference>
<dbReference type="EMBL" id="JH668333">
    <property type="protein sequence ID" value="KAG6446498.1"/>
    <property type="molecule type" value="Genomic_DNA"/>
</dbReference>
<evidence type="ECO:0000313" key="3">
    <source>
        <dbReference type="Proteomes" id="UP000791440"/>
    </source>
</evidence>
<gene>
    <name evidence="2" type="ORF">O3G_MSEX004496</name>
</gene>
<reference evidence="2" key="1">
    <citation type="journal article" date="2016" name="Insect Biochem. Mol. Biol.">
        <title>Multifaceted biological insights from a draft genome sequence of the tobacco hornworm moth, Manduca sexta.</title>
        <authorList>
            <person name="Kanost M.R."/>
            <person name="Arrese E.L."/>
            <person name="Cao X."/>
            <person name="Chen Y.R."/>
            <person name="Chellapilla S."/>
            <person name="Goldsmith M.R."/>
            <person name="Grosse-Wilde E."/>
            <person name="Heckel D.G."/>
            <person name="Herndon N."/>
            <person name="Jiang H."/>
            <person name="Papanicolaou A."/>
            <person name="Qu J."/>
            <person name="Soulages J.L."/>
            <person name="Vogel H."/>
            <person name="Walters J."/>
            <person name="Waterhouse R.M."/>
            <person name="Ahn S.J."/>
            <person name="Almeida F.C."/>
            <person name="An C."/>
            <person name="Aqrawi P."/>
            <person name="Bretschneider A."/>
            <person name="Bryant W.B."/>
            <person name="Bucks S."/>
            <person name="Chao H."/>
            <person name="Chevignon G."/>
            <person name="Christen J.M."/>
            <person name="Clarke D.F."/>
            <person name="Dittmer N.T."/>
            <person name="Ferguson L.C.F."/>
            <person name="Garavelou S."/>
            <person name="Gordon K.H.J."/>
            <person name="Gunaratna R.T."/>
            <person name="Han Y."/>
            <person name="Hauser F."/>
            <person name="He Y."/>
            <person name="Heidel-Fischer H."/>
            <person name="Hirsh A."/>
            <person name="Hu Y."/>
            <person name="Jiang H."/>
            <person name="Kalra D."/>
            <person name="Klinner C."/>
            <person name="Konig C."/>
            <person name="Kovar C."/>
            <person name="Kroll A.R."/>
            <person name="Kuwar S.S."/>
            <person name="Lee S.L."/>
            <person name="Lehman R."/>
            <person name="Li K."/>
            <person name="Li Z."/>
            <person name="Liang H."/>
            <person name="Lovelace S."/>
            <person name="Lu Z."/>
            <person name="Mansfield J.H."/>
            <person name="McCulloch K.J."/>
            <person name="Mathew T."/>
            <person name="Morton B."/>
            <person name="Muzny D.M."/>
            <person name="Neunemann D."/>
            <person name="Ongeri F."/>
            <person name="Pauchet Y."/>
            <person name="Pu L.L."/>
            <person name="Pyrousis I."/>
            <person name="Rao X.J."/>
            <person name="Redding A."/>
            <person name="Roesel C."/>
            <person name="Sanchez-Gracia A."/>
            <person name="Schaack S."/>
            <person name="Shukla A."/>
            <person name="Tetreau G."/>
            <person name="Wang Y."/>
            <person name="Xiong G.H."/>
            <person name="Traut W."/>
            <person name="Walsh T.K."/>
            <person name="Worley K.C."/>
            <person name="Wu D."/>
            <person name="Wu W."/>
            <person name="Wu Y.Q."/>
            <person name="Zhang X."/>
            <person name="Zou Z."/>
            <person name="Zucker H."/>
            <person name="Briscoe A.D."/>
            <person name="Burmester T."/>
            <person name="Clem R.J."/>
            <person name="Feyereisen R."/>
            <person name="Grimmelikhuijzen C.J.P."/>
            <person name="Hamodrakas S.J."/>
            <person name="Hansson B.S."/>
            <person name="Huguet E."/>
            <person name="Jermiin L.S."/>
            <person name="Lan Q."/>
            <person name="Lehman H.K."/>
            <person name="Lorenzen M."/>
            <person name="Merzendorfer H."/>
            <person name="Michalopoulos I."/>
            <person name="Morton D.B."/>
            <person name="Muthukrishnan S."/>
            <person name="Oakeshott J.G."/>
            <person name="Palmer W."/>
            <person name="Park Y."/>
            <person name="Passarelli A.L."/>
            <person name="Rozas J."/>
            <person name="Schwartz L.M."/>
            <person name="Smith W."/>
            <person name="Southgate A."/>
            <person name="Vilcinskas A."/>
            <person name="Vogt R."/>
            <person name="Wang P."/>
            <person name="Werren J."/>
            <person name="Yu X.Q."/>
            <person name="Zhou J.J."/>
            <person name="Brown S.J."/>
            <person name="Scherer S.E."/>
            <person name="Richards S."/>
            <person name="Blissard G.W."/>
        </authorList>
    </citation>
    <scope>NUCLEOTIDE SEQUENCE</scope>
</reference>
<protein>
    <submittedName>
        <fullName evidence="2">Uncharacterized protein</fullName>
    </submittedName>
</protein>
<name>A0A921YWA2_MANSE</name>
<feature type="chain" id="PRO_5037137521" evidence="1">
    <location>
        <begin position="20"/>
        <end position="164"/>
    </location>
</feature>
<keyword evidence="1" id="KW-0732">Signal</keyword>
<evidence type="ECO:0000256" key="1">
    <source>
        <dbReference type="SAM" id="SignalP"/>
    </source>
</evidence>
<accession>A0A921YWA2</accession>
<dbReference type="AlphaFoldDB" id="A0A921YWA2"/>
<keyword evidence="3" id="KW-1185">Reference proteome</keyword>
<dbReference type="OrthoDB" id="7422963at2759"/>
<feature type="signal peptide" evidence="1">
    <location>
        <begin position="1"/>
        <end position="19"/>
    </location>
</feature>
<sequence length="164" mass="19149">MEVNFMFMVFPLLLYLVSTETTKEPKNISKTTPKIVYDPSVTSTPRYHVNSNLNSLWVYRPNSYDSNLRDEFGTRRALITIPHSLTKLAKTLSLDFNPYFNKGYFEPFEWRPRPVTLVALRKNGHVPRRTIKVEEKISTDVAELQSPYNDVSKFWQDEPGESQK</sequence>
<organism evidence="2 3">
    <name type="scientific">Manduca sexta</name>
    <name type="common">Tobacco hawkmoth</name>
    <name type="synonym">Tobacco hornworm</name>
    <dbReference type="NCBI Taxonomy" id="7130"/>
    <lineage>
        <taxon>Eukaryota</taxon>
        <taxon>Metazoa</taxon>
        <taxon>Ecdysozoa</taxon>
        <taxon>Arthropoda</taxon>
        <taxon>Hexapoda</taxon>
        <taxon>Insecta</taxon>
        <taxon>Pterygota</taxon>
        <taxon>Neoptera</taxon>
        <taxon>Endopterygota</taxon>
        <taxon>Lepidoptera</taxon>
        <taxon>Glossata</taxon>
        <taxon>Ditrysia</taxon>
        <taxon>Bombycoidea</taxon>
        <taxon>Sphingidae</taxon>
        <taxon>Sphinginae</taxon>
        <taxon>Sphingini</taxon>
        <taxon>Manduca</taxon>
    </lineage>
</organism>
<proteinExistence type="predicted"/>